<accession>A0ABY7VVL9</accession>
<organism evidence="1 2">
    <name type="scientific">Lentisphaera profundi</name>
    <dbReference type="NCBI Taxonomy" id="1658616"/>
    <lineage>
        <taxon>Bacteria</taxon>
        <taxon>Pseudomonadati</taxon>
        <taxon>Lentisphaerota</taxon>
        <taxon>Lentisphaeria</taxon>
        <taxon>Lentisphaerales</taxon>
        <taxon>Lentisphaeraceae</taxon>
        <taxon>Lentisphaera</taxon>
    </lineage>
</organism>
<name>A0ABY7VVL9_9BACT</name>
<evidence type="ECO:0000313" key="2">
    <source>
        <dbReference type="Proteomes" id="UP001214250"/>
    </source>
</evidence>
<evidence type="ECO:0000313" key="1">
    <source>
        <dbReference type="EMBL" id="WDE96866.1"/>
    </source>
</evidence>
<dbReference type="Proteomes" id="UP001214250">
    <property type="component" value="Chromosome 1"/>
</dbReference>
<proteinExistence type="predicted"/>
<gene>
    <name evidence="1" type="ORF">PQO03_02680</name>
</gene>
<reference evidence="1 2" key="1">
    <citation type="submission" date="2023-02" db="EMBL/GenBank/DDBJ databases">
        <title>Genome sequence of Lentisphaera profundi SAORIC-696.</title>
        <authorList>
            <person name="Kim e."/>
            <person name="Cho J.-C."/>
            <person name="Choi A."/>
            <person name="Kang I."/>
        </authorList>
    </citation>
    <scope>NUCLEOTIDE SEQUENCE [LARGE SCALE GENOMIC DNA]</scope>
    <source>
        <strain evidence="1 2">SAORIC-696</strain>
    </source>
</reference>
<sequence length="142" mass="15979">MPKNLKVLLLVVLAVNAMNDIDADFVHGELQLSPKTSYRLMKEGVLRIEKQQQGNRLRAILVTKDKQSNLNGLRFNILEKKQGLTDFYQDLQKDATVLLNEAGSLNNHYQAPQLSPMTMGFIQTSQLVLYDDEEASLSTICA</sequence>
<keyword evidence="2" id="KW-1185">Reference proteome</keyword>
<dbReference type="RefSeq" id="WP_274150931.1">
    <property type="nucleotide sequence ID" value="NZ_CP117811.1"/>
</dbReference>
<dbReference type="EMBL" id="CP117811">
    <property type="protein sequence ID" value="WDE96866.1"/>
    <property type="molecule type" value="Genomic_DNA"/>
</dbReference>
<protein>
    <submittedName>
        <fullName evidence="1">Uncharacterized protein</fullName>
    </submittedName>
</protein>